<evidence type="ECO:0000313" key="2">
    <source>
        <dbReference type="EMBL" id="KKN92322.1"/>
    </source>
</evidence>
<sequence length="140" mass="16332">MSSFKMRNRPKKPTKPTEVDVGLGEDCISLPKLLVAVEKFKNENPEVDSKDIKIEVDYRCYSGSEFCLTAPPQSREIYEEKLQEYKIEYKSYKAWQVKYKKEITKHNVAKKKATAKTKLQRTQTRLNKELIAVKAKLEKT</sequence>
<gene>
    <name evidence="2" type="ORF">LCGC14_0208130</name>
</gene>
<accession>A0A0F9UXV0</accession>
<reference evidence="2" key="1">
    <citation type="journal article" date="2015" name="Nature">
        <title>Complex archaea that bridge the gap between prokaryotes and eukaryotes.</title>
        <authorList>
            <person name="Spang A."/>
            <person name="Saw J.H."/>
            <person name="Jorgensen S.L."/>
            <person name="Zaremba-Niedzwiedzka K."/>
            <person name="Martijn J."/>
            <person name="Lind A.E."/>
            <person name="van Eijk R."/>
            <person name="Schleper C."/>
            <person name="Guy L."/>
            <person name="Ettema T.J."/>
        </authorList>
    </citation>
    <scope>NUCLEOTIDE SEQUENCE</scope>
</reference>
<feature type="compositionally biased region" description="Basic residues" evidence="1">
    <location>
        <begin position="1"/>
        <end position="14"/>
    </location>
</feature>
<evidence type="ECO:0000256" key="1">
    <source>
        <dbReference type="SAM" id="MobiDB-lite"/>
    </source>
</evidence>
<organism evidence="2">
    <name type="scientific">marine sediment metagenome</name>
    <dbReference type="NCBI Taxonomy" id="412755"/>
    <lineage>
        <taxon>unclassified sequences</taxon>
        <taxon>metagenomes</taxon>
        <taxon>ecological metagenomes</taxon>
    </lineage>
</organism>
<proteinExistence type="predicted"/>
<dbReference type="EMBL" id="LAZR01000095">
    <property type="protein sequence ID" value="KKN92322.1"/>
    <property type="molecule type" value="Genomic_DNA"/>
</dbReference>
<comment type="caution">
    <text evidence="2">The sequence shown here is derived from an EMBL/GenBank/DDBJ whole genome shotgun (WGS) entry which is preliminary data.</text>
</comment>
<dbReference type="AlphaFoldDB" id="A0A0F9UXV0"/>
<feature type="region of interest" description="Disordered" evidence="1">
    <location>
        <begin position="1"/>
        <end position="20"/>
    </location>
</feature>
<protein>
    <submittedName>
        <fullName evidence="2">Uncharacterized protein</fullName>
    </submittedName>
</protein>
<name>A0A0F9UXV0_9ZZZZ</name>